<evidence type="ECO:0000313" key="1">
    <source>
        <dbReference type="EMBL" id="NIE49853.1"/>
    </source>
</evidence>
<name>A0A6G5AHV0_RHIMP</name>
<organism evidence="1">
    <name type="scientific">Rhipicephalus microplus</name>
    <name type="common">Cattle tick</name>
    <name type="synonym">Boophilus microplus</name>
    <dbReference type="NCBI Taxonomy" id="6941"/>
    <lineage>
        <taxon>Eukaryota</taxon>
        <taxon>Metazoa</taxon>
        <taxon>Ecdysozoa</taxon>
        <taxon>Arthropoda</taxon>
        <taxon>Chelicerata</taxon>
        <taxon>Arachnida</taxon>
        <taxon>Acari</taxon>
        <taxon>Parasitiformes</taxon>
        <taxon>Ixodida</taxon>
        <taxon>Ixodoidea</taxon>
        <taxon>Ixodidae</taxon>
        <taxon>Rhipicephalinae</taxon>
        <taxon>Rhipicephalus</taxon>
        <taxon>Boophilus</taxon>
    </lineage>
</organism>
<dbReference type="EMBL" id="GIKN01007580">
    <property type="protein sequence ID" value="NIE49853.1"/>
    <property type="molecule type" value="Transcribed_RNA"/>
</dbReference>
<sequence length="103" mass="11444">MTTHPGHIKALAYTSLACIFRKIMSPVHRSFLTSAIGCGLVHSSTASYCNHSLAGKHVLPMNNSTRIGHFMHMSYTSHSLSERCTILYNTEKKKYCISLLTSL</sequence>
<protein>
    <submittedName>
        <fullName evidence="1">Uncharacterized protein</fullName>
    </submittedName>
</protein>
<reference evidence="1" key="1">
    <citation type="submission" date="2020-03" db="EMBL/GenBank/DDBJ databases">
        <title>A transcriptome and proteome of the tick Rhipicephalus microplus shaped by the genetic composition of its hosts and developmental stage.</title>
        <authorList>
            <person name="Garcia G.R."/>
            <person name="Ribeiro J.M.C."/>
            <person name="Maruyama S.R."/>
            <person name="Gardinasse L.G."/>
            <person name="Nelson K."/>
            <person name="Ferreira B.R."/>
            <person name="Andrade T.G."/>
            <person name="Santos I.K.F.M."/>
        </authorList>
    </citation>
    <scope>NUCLEOTIDE SEQUENCE</scope>
    <source>
        <strain evidence="1">NSGR</strain>
        <tissue evidence="1">Salivary glands</tissue>
    </source>
</reference>
<proteinExistence type="predicted"/>
<accession>A0A6G5AHV0</accession>
<dbReference type="AlphaFoldDB" id="A0A6G5AHV0"/>